<dbReference type="AlphaFoldDB" id="A0A497EVT8"/>
<dbReference type="InterPro" id="IPR056743">
    <property type="entry name" value="TRM5-TYW2-like_MTfase"/>
</dbReference>
<dbReference type="SUPFAM" id="SSF53335">
    <property type="entry name" value="S-adenosyl-L-methionine-dependent methyltransferases"/>
    <property type="match status" value="1"/>
</dbReference>
<dbReference type="Gene3D" id="3.40.50.150">
    <property type="entry name" value="Vaccinia Virus protein VP39"/>
    <property type="match status" value="1"/>
</dbReference>
<dbReference type="GO" id="GO:0006400">
    <property type="term" value="P:tRNA modification"/>
    <property type="evidence" value="ECO:0007669"/>
    <property type="project" value="UniProtKB-ARBA"/>
</dbReference>
<feature type="domain" description="SAM-dependent methyltransferase TRM5/TYW2-type" evidence="3">
    <location>
        <begin position="1"/>
        <end position="107"/>
    </location>
</feature>
<evidence type="ECO:0000256" key="1">
    <source>
        <dbReference type="ARBA" id="ARBA00022679"/>
    </source>
</evidence>
<keyword evidence="4" id="KW-0489">Methyltransferase</keyword>
<keyword evidence="1" id="KW-0808">Transferase</keyword>
<dbReference type="Pfam" id="PF02475">
    <property type="entry name" value="TRM5-TYW2_MTfase"/>
    <property type="match status" value="1"/>
</dbReference>
<accession>A0A497EVT8</accession>
<evidence type="ECO:0000256" key="2">
    <source>
        <dbReference type="ARBA" id="ARBA00022691"/>
    </source>
</evidence>
<gene>
    <name evidence="4" type="ORF">DRJ21_00830</name>
</gene>
<sequence>GQIYPIHGEASTVFSSCRLKNSVDRIIMNLPEKAKYFLDVACKLIKPGGIIHYYTFASDDPIENAKNEVCNMLMKYCNLSFSITSLRIVKVVAPRKWQVAVDIKCFK</sequence>
<dbReference type="PROSITE" id="PS51684">
    <property type="entry name" value="SAM_MT_TRM5_TYW2"/>
    <property type="match status" value="1"/>
</dbReference>
<dbReference type="EMBL" id="QMQY01000022">
    <property type="protein sequence ID" value="RLE51101.1"/>
    <property type="molecule type" value="Genomic_DNA"/>
</dbReference>
<evidence type="ECO:0000313" key="5">
    <source>
        <dbReference type="Proteomes" id="UP000281962"/>
    </source>
</evidence>
<evidence type="ECO:0000259" key="3">
    <source>
        <dbReference type="PROSITE" id="PS51684"/>
    </source>
</evidence>
<proteinExistence type="predicted"/>
<dbReference type="GO" id="GO:0008168">
    <property type="term" value="F:methyltransferase activity"/>
    <property type="evidence" value="ECO:0007669"/>
    <property type="project" value="UniProtKB-KW"/>
</dbReference>
<name>A0A497EVT8_9CREN</name>
<dbReference type="GO" id="GO:0032259">
    <property type="term" value="P:methylation"/>
    <property type="evidence" value="ECO:0007669"/>
    <property type="project" value="UniProtKB-KW"/>
</dbReference>
<dbReference type="Proteomes" id="UP000281962">
    <property type="component" value="Unassembled WGS sequence"/>
</dbReference>
<protein>
    <submittedName>
        <fullName evidence="4">Class I SAM-dependent methyltransferase family protein</fullName>
    </submittedName>
</protein>
<comment type="caution">
    <text evidence="4">The sequence shown here is derived from an EMBL/GenBank/DDBJ whole genome shotgun (WGS) entry which is preliminary data.</text>
</comment>
<keyword evidence="2" id="KW-0949">S-adenosyl-L-methionine</keyword>
<feature type="non-terminal residue" evidence="4">
    <location>
        <position position="1"/>
    </location>
</feature>
<evidence type="ECO:0000313" key="4">
    <source>
        <dbReference type="EMBL" id="RLE51101.1"/>
    </source>
</evidence>
<dbReference type="InterPro" id="IPR029063">
    <property type="entry name" value="SAM-dependent_MTases_sf"/>
</dbReference>
<reference evidence="4 5" key="1">
    <citation type="submission" date="2018-06" db="EMBL/GenBank/DDBJ databases">
        <title>Extensive metabolic versatility and redundancy in microbially diverse, dynamic hydrothermal sediments.</title>
        <authorList>
            <person name="Dombrowski N."/>
            <person name="Teske A."/>
            <person name="Baker B.J."/>
        </authorList>
    </citation>
    <scope>NUCLEOTIDE SEQUENCE [LARGE SCALE GENOMIC DNA]</scope>
    <source>
        <strain evidence="4">B30_G17</strain>
    </source>
</reference>
<organism evidence="4 5">
    <name type="scientific">Thermoproteota archaeon</name>
    <dbReference type="NCBI Taxonomy" id="2056631"/>
    <lineage>
        <taxon>Archaea</taxon>
        <taxon>Thermoproteota</taxon>
    </lineage>
</organism>
<dbReference type="InterPro" id="IPR030382">
    <property type="entry name" value="MeTrfase_TRM5/TYW2"/>
</dbReference>